<keyword evidence="5 9" id="KW-0548">Nucleotidyltransferase</keyword>
<evidence type="ECO:0000256" key="4">
    <source>
        <dbReference type="ARBA" id="ARBA00022679"/>
    </source>
</evidence>
<feature type="binding site" evidence="9">
    <location>
        <position position="45"/>
    </location>
    <ligand>
        <name>Zn(2+)</name>
        <dbReference type="ChEBI" id="CHEBI:29105"/>
    </ligand>
</feature>
<organism evidence="10 11">
    <name type="scientific">Candidatus Iainarchaeum sp</name>
    <dbReference type="NCBI Taxonomy" id="3101447"/>
    <lineage>
        <taxon>Archaea</taxon>
        <taxon>Candidatus Iainarchaeota</taxon>
        <taxon>Candidatus Iainarchaeia</taxon>
        <taxon>Candidatus Iainarchaeales</taxon>
        <taxon>Candidatus Iainarchaeaceae</taxon>
        <taxon>Candidatus Iainarchaeum</taxon>
    </lineage>
</organism>
<comment type="similarity">
    <text evidence="9">Belongs to the archaeal Rpo10/eukaryotic RPB10 RNA polymerase subunit family.</text>
</comment>
<keyword evidence="3 9" id="KW-0963">Cytoplasm</keyword>
<dbReference type="GO" id="GO:0003899">
    <property type="term" value="F:DNA-directed RNA polymerase activity"/>
    <property type="evidence" value="ECO:0007669"/>
    <property type="project" value="UniProtKB-UniRule"/>
</dbReference>
<name>A0A2D6LP67_9ARCH</name>
<dbReference type="PROSITE" id="PS01112">
    <property type="entry name" value="RNA_POL_N_8KD"/>
    <property type="match status" value="1"/>
</dbReference>
<comment type="subcellular location">
    <subcellularLocation>
        <location evidence="1 9">Cytoplasm</location>
    </subcellularLocation>
</comment>
<evidence type="ECO:0000256" key="6">
    <source>
        <dbReference type="ARBA" id="ARBA00022723"/>
    </source>
</evidence>
<accession>A0A2D6LP67</accession>
<keyword evidence="8 9" id="KW-0804">Transcription</keyword>
<keyword evidence="4 9" id="KW-0808">Transferase</keyword>
<dbReference type="InterPro" id="IPR020789">
    <property type="entry name" value="RNA_pol_suN_Zn-BS"/>
</dbReference>
<dbReference type="GO" id="GO:0003677">
    <property type="term" value="F:DNA binding"/>
    <property type="evidence" value="ECO:0007669"/>
    <property type="project" value="InterPro"/>
</dbReference>
<evidence type="ECO:0000256" key="7">
    <source>
        <dbReference type="ARBA" id="ARBA00022833"/>
    </source>
</evidence>
<feature type="binding site" evidence="9">
    <location>
        <position position="10"/>
    </location>
    <ligand>
        <name>Zn(2+)</name>
        <dbReference type="ChEBI" id="CHEBI:29105"/>
    </ligand>
</feature>
<evidence type="ECO:0000256" key="8">
    <source>
        <dbReference type="ARBA" id="ARBA00023163"/>
    </source>
</evidence>
<dbReference type="PANTHER" id="PTHR23431:SF3">
    <property type="entry name" value="DNA-DIRECTED RNA POLYMERASES I, II, AND III SUBUNIT RPABC5"/>
    <property type="match status" value="1"/>
</dbReference>
<evidence type="ECO:0000256" key="5">
    <source>
        <dbReference type="ARBA" id="ARBA00022695"/>
    </source>
</evidence>
<evidence type="ECO:0000256" key="3">
    <source>
        <dbReference type="ARBA" id="ARBA00022490"/>
    </source>
</evidence>
<evidence type="ECO:0000256" key="2">
    <source>
        <dbReference type="ARBA" id="ARBA00022478"/>
    </source>
</evidence>
<comment type="caution">
    <text evidence="10">The sequence shown here is derived from an EMBL/GenBank/DDBJ whole genome shotgun (WGS) entry which is preliminary data.</text>
</comment>
<dbReference type="GO" id="GO:0000428">
    <property type="term" value="C:DNA-directed RNA polymerase complex"/>
    <property type="evidence" value="ECO:0007669"/>
    <property type="project" value="UniProtKB-KW"/>
</dbReference>
<dbReference type="InterPro" id="IPR023580">
    <property type="entry name" value="RNA_pol_su_RPB10"/>
</dbReference>
<comment type="catalytic activity">
    <reaction evidence="9">
        <text>RNA(n) + a ribonucleoside 5'-triphosphate = RNA(n+1) + diphosphate</text>
        <dbReference type="Rhea" id="RHEA:21248"/>
        <dbReference type="Rhea" id="RHEA-COMP:14527"/>
        <dbReference type="Rhea" id="RHEA-COMP:17342"/>
        <dbReference type="ChEBI" id="CHEBI:33019"/>
        <dbReference type="ChEBI" id="CHEBI:61557"/>
        <dbReference type="ChEBI" id="CHEBI:140395"/>
        <dbReference type="EC" id="2.7.7.6"/>
    </reaction>
</comment>
<gene>
    <name evidence="9" type="primary">rpo10</name>
    <name evidence="9" type="synonym">rpoN</name>
    <name evidence="10" type="ORF">CL944_00860</name>
</gene>
<sequence length="64" mass="7470">MIVPVRCFSCGSVVGEHYEKFKERVEKGESPEKVMDDLGVKKYCCRRMIFSQVDFIDTVLNYKT</sequence>
<reference evidence="11" key="1">
    <citation type="submission" date="2017-09" db="EMBL/GenBank/DDBJ databases">
        <title>The Reconstruction of 2,631 Draft Metagenome-Assembled Genomes from the Global Oceans.</title>
        <authorList>
            <person name="Tully B.J."/>
            <person name="Graham E.D."/>
            <person name="Heidelberg J.F."/>
        </authorList>
    </citation>
    <scope>NUCLEOTIDE SEQUENCE [LARGE SCALE GENOMIC DNA]</scope>
</reference>
<dbReference type="Pfam" id="PF01194">
    <property type="entry name" value="RNA_pol_N"/>
    <property type="match status" value="1"/>
</dbReference>
<dbReference type="PANTHER" id="PTHR23431">
    <property type="entry name" value="DNA-DIRECTED RNA POLYMERASES I, II, AND III SUBUNIT RPABC5 FAMILY MEMBER"/>
    <property type="match status" value="1"/>
</dbReference>
<keyword evidence="7 9" id="KW-0862">Zinc</keyword>
<dbReference type="GO" id="GO:0008270">
    <property type="term" value="F:zinc ion binding"/>
    <property type="evidence" value="ECO:0007669"/>
    <property type="project" value="UniProtKB-UniRule"/>
</dbReference>
<evidence type="ECO:0000313" key="11">
    <source>
        <dbReference type="Proteomes" id="UP000226712"/>
    </source>
</evidence>
<feature type="binding site" evidence="9">
    <location>
        <position position="44"/>
    </location>
    <ligand>
        <name>Zn(2+)</name>
        <dbReference type="ChEBI" id="CHEBI:29105"/>
    </ligand>
</feature>
<dbReference type="GO" id="GO:0005737">
    <property type="term" value="C:cytoplasm"/>
    <property type="evidence" value="ECO:0007669"/>
    <property type="project" value="UniProtKB-SubCell"/>
</dbReference>
<comment type="cofactor">
    <cofactor evidence="9">
        <name>Zn(2+)</name>
        <dbReference type="ChEBI" id="CHEBI:29105"/>
    </cofactor>
    <text evidence="9">Binds 1 zinc ion.</text>
</comment>
<dbReference type="NCBIfam" id="NF003089">
    <property type="entry name" value="PRK04016.1"/>
    <property type="match status" value="1"/>
</dbReference>
<feature type="binding site" evidence="9">
    <location>
        <position position="7"/>
    </location>
    <ligand>
        <name>Zn(2+)</name>
        <dbReference type="ChEBI" id="CHEBI:29105"/>
    </ligand>
</feature>
<dbReference type="PIRSF" id="PIRSF005653">
    <property type="entry name" value="RNA_pol_N/8_sub"/>
    <property type="match status" value="1"/>
</dbReference>
<evidence type="ECO:0000313" key="10">
    <source>
        <dbReference type="EMBL" id="MAG18006.1"/>
    </source>
</evidence>
<comment type="function">
    <text evidence="9">DNA-dependent RNA polymerase (RNAP) catalyzes the transcription of DNA into RNA using the four ribonucleoside triphosphates as substrates.</text>
</comment>
<dbReference type="InterPro" id="IPR000268">
    <property type="entry name" value="RPABC5/Rpb10"/>
</dbReference>
<dbReference type="Gene3D" id="1.10.10.60">
    <property type="entry name" value="Homeodomain-like"/>
    <property type="match status" value="1"/>
</dbReference>
<dbReference type="HAMAP" id="MF_00250">
    <property type="entry name" value="RNApol_arch_Rpo10"/>
    <property type="match status" value="1"/>
</dbReference>
<dbReference type="EC" id="2.7.7.6" evidence="9"/>
<keyword evidence="2 9" id="KW-0240">DNA-directed RNA polymerase</keyword>
<evidence type="ECO:0000256" key="9">
    <source>
        <dbReference type="HAMAP-Rule" id="MF_00250"/>
    </source>
</evidence>
<dbReference type="Proteomes" id="UP000226712">
    <property type="component" value="Unassembled WGS sequence"/>
</dbReference>
<proteinExistence type="inferred from homology"/>
<dbReference type="SUPFAM" id="SSF46924">
    <property type="entry name" value="RNA polymerase subunit RPB10"/>
    <property type="match status" value="1"/>
</dbReference>
<comment type="subunit">
    <text evidence="9">Part of the RNA polymerase complex.</text>
</comment>
<dbReference type="AlphaFoldDB" id="A0A2D6LP67"/>
<protein>
    <recommendedName>
        <fullName evidence="9">DNA-directed RNA polymerase subunit Rpo10</fullName>
        <ecNumber evidence="9">2.7.7.6</ecNumber>
    </recommendedName>
    <alternativeName>
        <fullName evidence="9">DNA-directed RNA polymerase subunit N</fullName>
    </alternativeName>
</protein>
<dbReference type="GO" id="GO:0006351">
    <property type="term" value="P:DNA-templated transcription"/>
    <property type="evidence" value="ECO:0007669"/>
    <property type="project" value="UniProtKB-UniRule"/>
</dbReference>
<evidence type="ECO:0000256" key="1">
    <source>
        <dbReference type="ARBA" id="ARBA00004496"/>
    </source>
</evidence>
<dbReference type="FunFam" id="1.10.10.60:FF:000335">
    <property type="entry name" value="DNA-directed RNA polymerase subunit N, putative"/>
    <property type="match status" value="1"/>
</dbReference>
<keyword evidence="6 9" id="KW-0479">Metal-binding</keyword>
<dbReference type="EMBL" id="NZBD01000004">
    <property type="protein sequence ID" value="MAG18006.1"/>
    <property type="molecule type" value="Genomic_DNA"/>
</dbReference>